<reference evidence="1" key="1">
    <citation type="journal article" date="2014" name="Int. J. Syst. Evol. Microbiol.">
        <title>Complete genome sequence of Corynebacterium casei LMG S-19264T (=DSM 44701T), isolated from a smear-ripened cheese.</title>
        <authorList>
            <consortium name="US DOE Joint Genome Institute (JGI-PGF)"/>
            <person name="Walter F."/>
            <person name="Albersmeier A."/>
            <person name="Kalinowski J."/>
            <person name="Ruckert C."/>
        </authorList>
    </citation>
    <scope>NUCLEOTIDE SEQUENCE</scope>
    <source>
        <strain evidence="1">KCTC 42650</strain>
    </source>
</reference>
<dbReference type="InterPro" id="IPR003462">
    <property type="entry name" value="ODC_Mu_crystall"/>
</dbReference>
<dbReference type="InterPro" id="IPR023401">
    <property type="entry name" value="ODC_N"/>
</dbReference>
<dbReference type="EMBL" id="BNCJ01000015">
    <property type="protein sequence ID" value="GHF64356.1"/>
    <property type="molecule type" value="Genomic_DNA"/>
</dbReference>
<dbReference type="PANTHER" id="PTHR13812">
    <property type="entry name" value="KETIMINE REDUCTASE MU-CRYSTALLIN"/>
    <property type="match status" value="1"/>
</dbReference>
<protein>
    <submittedName>
        <fullName evidence="1">Ornithine cyclodeaminase</fullName>
    </submittedName>
</protein>
<dbReference type="Gene3D" id="3.40.50.720">
    <property type="entry name" value="NAD(P)-binding Rossmann-like Domain"/>
    <property type="match status" value="1"/>
</dbReference>
<comment type="caution">
    <text evidence="1">The sequence shown here is derived from an EMBL/GenBank/DDBJ whole genome shotgun (WGS) entry which is preliminary data.</text>
</comment>
<sequence>MKVITAPQVLGRISVAELVPVMEQTMRDVSSGSALHPPRFAIPINEAGRMGLMYGALSTPAVHGVKVLSLYPEAAKHGLSSHQGFVLLFESALGKPVAAIEADALTALRTAAVSMLATRELARPDPRDFTICGAGEQAEWHLRGILECFAPEEIRLWARRPEAAAALAAHFADAPLRIVADLGEALKGADVVTTTTSARAPFLPGALLEPGQHINLVGASLADTREVDDAGVARMAMFTDSLESSSRESGEILGAKASGAIPADFPVHEIGAVLAGQAPGRSDAGQITAYKSHGLIAQDLAAGWHIAQQLG</sequence>
<dbReference type="RefSeq" id="WP_189681845.1">
    <property type="nucleotide sequence ID" value="NZ_BNCJ01000015.1"/>
</dbReference>
<dbReference type="GO" id="GO:0005737">
    <property type="term" value="C:cytoplasm"/>
    <property type="evidence" value="ECO:0007669"/>
    <property type="project" value="TreeGrafter"/>
</dbReference>
<evidence type="ECO:0000313" key="1">
    <source>
        <dbReference type="EMBL" id="GHF64356.1"/>
    </source>
</evidence>
<name>A0A8J3MA37_9RHOB</name>
<dbReference type="Gene3D" id="3.30.1780.10">
    <property type="entry name" value="ornithine cyclodeaminase, domain 1"/>
    <property type="match status" value="1"/>
</dbReference>
<dbReference type="InterPro" id="IPR036291">
    <property type="entry name" value="NAD(P)-bd_dom_sf"/>
</dbReference>
<dbReference type="PANTHER" id="PTHR13812:SF19">
    <property type="entry name" value="KETIMINE REDUCTASE MU-CRYSTALLIN"/>
    <property type="match status" value="1"/>
</dbReference>
<dbReference type="SUPFAM" id="SSF51735">
    <property type="entry name" value="NAD(P)-binding Rossmann-fold domains"/>
    <property type="match status" value="1"/>
</dbReference>
<organism evidence="1 2">
    <name type="scientific">Seohaeicola zhoushanensis</name>
    <dbReference type="NCBI Taxonomy" id="1569283"/>
    <lineage>
        <taxon>Bacteria</taxon>
        <taxon>Pseudomonadati</taxon>
        <taxon>Pseudomonadota</taxon>
        <taxon>Alphaproteobacteria</taxon>
        <taxon>Rhodobacterales</taxon>
        <taxon>Roseobacteraceae</taxon>
        <taxon>Seohaeicola</taxon>
    </lineage>
</organism>
<keyword evidence="2" id="KW-1185">Reference proteome</keyword>
<proteinExistence type="predicted"/>
<dbReference type="GO" id="GO:0042562">
    <property type="term" value="F:hormone binding"/>
    <property type="evidence" value="ECO:0007669"/>
    <property type="project" value="TreeGrafter"/>
</dbReference>
<accession>A0A8J3MA37</accession>
<gene>
    <name evidence="1" type="ORF">GCM10017056_39530</name>
</gene>
<dbReference type="Pfam" id="PF02423">
    <property type="entry name" value="OCD_Mu_crystall"/>
    <property type="match status" value="1"/>
</dbReference>
<evidence type="ECO:0000313" key="2">
    <source>
        <dbReference type="Proteomes" id="UP000626220"/>
    </source>
</evidence>
<dbReference type="Proteomes" id="UP000626220">
    <property type="component" value="Unassembled WGS sequence"/>
</dbReference>
<reference evidence="1" key="2">
    <citation type="submission" date="2020-09" db="EMBL/GenBank/DDBJ databases">
        <authorList>
            <person name="Sun Q."/>
            <person name="Kim S."/>
        </authorList>
    </citation>
    <scope>NUCLEOTIDE SEQUENCE</scope>
    <source>
        <strain evidence="1">KCTC 42650</strain>
    </source>
</reference>
<dbReference type="PIRSF" id="PIRSF001439">
    <property type="entry name" value="CryM"/>
    <property type="match status" value="1"/>
</dbReference>
<dbReference type="AlphaFoldDB" id="A0A8J3MA37"/>